<evidence type="ECO:0000256" key="5">
    <source>
        <dbReference type="ARBA" id="ARBA00023315"/>
    </source>
</evidence>
<evidence type="ECO:0000256" key="2">
    <source>
        <dbReference type="ARBA" id="ARBA00022694"/>
    </source>
</evidence>
<dbReference type="GO" id="GO:0002949">
    <property type="term" value="P:tRNA threonylcarbamoyladenosine modification"/>
    <property type="evidence" value="ECO:0007669"/>
    <property type="project" value="UniProtKB-UniRule"/>
</dbReference>
<feature type="domain" description="Gcp-like" evidence="9">
    <location>
        <begin position="169"/>
        <end position="381"/>
    </location>
</feature>
<protein>
    <recommendedName>
        <fullName evidence="7">tRNA N6-adenosine threonylcarbamoyltransferase</fullName>
        <ecNumber evidence="7">2.3.1.234</ecNumber>
    </recommendedName>
    <alternativeName>
        <fullName evidence="7">N6-L-threonylcarbamoyladenine synthase</fullName>
        <shortName evidence="7">t(6)A synthase</shortName>
    </alternativeName>
    <alternativeName>
        <fullName evidence="7">t(6)A37 threonylcarbamoyladenosine biosynthesis protein TsaD</fullName>
    </alternativeName>
    <alternativeName>
        <fullName evidence="7">tRNA threonylcarbamoyladenosine biosynthesis protein TsaD</fullName>
    </alternativeName>
</protein>
<dbReference type="PRINTS" id="PR00789">
    <property type="entry name" value="OSIALOPTASE"/>
</dbReference>
<dbReference type="InterPro" id="IPR043129">
    <property type="entry name" value="ATPase_NBD"/>
</dbReference>
<comment type="caution">
    <text evidence="7">Lacks conserved residue(s) required for the propagation of feature annotation.</text>
</comment>
<feature type="binding site" evidence="7">
    <location>
        <position position="347"/>
    </location>
    <ligand>
        <name>substrate</name>
    </ligand>
</feature>
<comment type="caution">
    <text evidence="10">The sequence shown here is derived from an EMBL/GenBank/DDBJ whole genome shotgun (WGS) entry which is preliminary data.</text>
</comment>
<dbReference type="AlphaFoldDB" id="A0A6B1FT31"/>
<dbReference type="PANTHER" id="PTHR11735:SF6">
    <property type="entry name" value="TRNA N6-ADENOSINE THREONYLCARBAMOYLTRANSFERASE, MITOCHONDRIAL"/>
    <property type="match status" value="1"/>
</dbReference>
<dbReference type="InterPro" id="IPR022450">
    <property type="entry name" value="TsaD"/>
</dbReference>
<dbReference type="PANTHER" id="PTHR11735">
    <property type="entry name" value="TRNA N6-ADENOSINE THREONYLCARBAMOYLTRANSFERASE"/>
    <property type="match status" value="1"/>
</dbReference>
<feature type="binding site" evidence="7">
    <location>
        <position position="127"/>
    </location>
    <ligand>
        <name>Fe cation</name>
        <dbReference type="ChEBI" id="CHEBI:24875"/>
    </ligand>
</feature>
<dbReference type="GO" id="GO:0005737">
    <property type="term" value="C:cytoplasm"/>
    <property type="evidence" value="ECO:0007669"/>
    <property type="project" value="UniProtKB-SubCell"/>
</dbReference>
<evidence type="ECO:0000256" key="6">
    <source>
        <dbReference type="ARBA" id="ARBA00048117"/>
    </source>
</evidence>
<comment type="catalytic activity">
    <reaction evidence="6 7">
        <text>L-threonylcarbamoyladenylate + adenosine(37) in tRNA = N(6)-L-threonylcarbamoyladenosine(37) in tRNA + AMP + H(+)</text>
        <dbReference type="Rhea" id="RHEA:37059"/>
        <dbReference type="Rhea" id="RHEA-COMP:10162"/>
        <dbReference type="Rhea" id="RHEA-COMP:10163"/>
        <dbReference type="ChEBI" id="CHEBI:15378"/>
        <dbReference type="ChEBI" id="CHEBI:73682"/>
        <dbReference type="ChEBI" id="CHEBI:74411"/>
        <dbReference type="ChEBI" id="CHEBI:74418"/>
        <dbReference type="ChEBI" id="CHEBI:456215"/>
        <dbReference type="EC" id="2.3.1.234"/>
    </reaction>
</comment>
<evidence type="ECO:0000259" key="9">
    <source>
        <dbReference type="Pfam" id="PF00814"/>
    </source>
</evidence>
<keyword evidence="7" id="KW-0963">Cytoplasm</keyword>
<keyword evidence="4 7" id="KW-0408">Iron</keyword>
<dbReference type="FunFam" id="3.30.420.40:FF:000012">
    <property type="entry name" value="tRNA N6-adenosine threonylcarbamoyltransferase"/>
    <property type="match status" value="1"/>
</dbReference>
<dbReference type="InterPro" id="IPR000905">
    <property type="entry name" value="Gcp-like_dom"/>
</dbReference>
<accession>A0A6B1FT31</accession>
<comment type="function">
    <text evidence="7">Required for the formation of a threonylcarbamoyl group on adenosine at position 37 (t(6)A37) in tRNAs that read codons beginning with adenine. Is involved in the transfer of the threonylcarbamoyl moiety of threonylcarbamoyl-AMP (TC-AMP) to the N6 group of A37, together with TsaE and TsaB. TsaD likely plays a direct catalytic role in this reaction.</text>
</comment>
<dbReference type="EMBL" id="VYDA01000002">
    <property type="protein sequence ID" value="MYH60213.1"/>
    <property type="molecule type" value="Genomic_DNA"/>
</dbReference>
<comment type="subcellular location">
    <subcellularLocation>
        <location evidence="7">Cytoplasm</location>
    </subcellularLocation>
</comment>
<dbReference type="SUPFAM" id="SSF53067">
    <property type="entry name" value="Actin-like ATPase domain"/>
    <property type="match status" value="2"/>
</dbReference>
<comment type="similarity">
    <text evidence="7">Belongs to the KAE1 / TsaD family.</text>
</comment>
<keyword evidence="1 7" id="KW-0808">Transferase</keyword>
<feature type="binding site" evidence="7">
    <location>
        <position position="212"/>
    </location>
    <ligand>
        <name>substrate</name>
    </ligand>
</feature>
<evidence type="ECO:0000256" key="4">
    <source>
        <dbReference type="ARBA" id="ARBA00023004"/>
    </source>
</evidence>
<evidence type="ECO:0000256" key="1">
    <source>
        <dbReference type="ARBA" id="ARBA00022679"/>
    </source>
</evidence>
<feature type="binding site" evidence="7">
    <location>
        <begin position="179"/>
        <end position="183"/>
    </location>
    <ligand>
        <name>substrate</name>
    </ligand>
</feature>
<reference evidence="10" key="1">
    <citation type="submission" date="2019-09" db="EMBL/GenBank/DDBJ databases">
        <title>Characterisation of the sponge microbiome using genome-centric metagenomics.</title>
        <authorList>
            <person name="Engelberts J.P."/>
            <person name="Robbins S.J."/>
            <person name="De Goeij J.M."/>
            <person name="Aranda M."/>
            <person name="Bell S.C."/>
            <person name="Webster N.S."/>
        </authorList>
    </citation>
    <scope>NUCLEOTIDE SEQUENCE</scope>
    <source>
        <strain evidence="10">SB0675_bin_29</strain>
    </source>
</reference>
<keyword evidence="2 7" id="KW-0819">tRNA processing</keyword>
<sequence length="435" mass="45664">MSPKNAGGSPAYRILAIETSCDETAAAVVADGRHILSNRVASQIELHRRFGGVYPEVASRQHVLAIQTVVEDALADASVAHVRELDAIAVTNGPGLAGSLLVGVNLAKGLAFASGLPLIPVNHLEGHIYSNWLCTDGSPVADLQASEDGNGPAGGSASDSARTQRSGSASDQFPALILIVSGGHTELVLMEGHCRYRLLGATLDDAAGEAFDKVARLLELGYPGGPAIQAAAESGDGGRFQLPRPLMRPGRRTELQPHAQAPTLPTVLPVRGEHRFNFSFSGLKTAVLNLMRQLEREGAEARQTQTASDIAAAFQMVVVDVLLGKTADAAAEFGVKQVCICGGVSANGLLRQAAEQHFAKLGLPLHCPPLFLCTDNAAMIGAAAYYRQSYAVARQPSPMGGPHSTPHDKPSEPSARDFLALDVYASLPLVDSIQR</sequence>
<proteinExistence type="inferred from homology"/>
<dbReference type="EC" id="2.3.1.234" evidence="7"/>
<dbReference type="Pfam" id="PF00814">
    <property type="entry name" value="TsaD"/>
    <property type="match status" value="2"/>
</dbReference>
<dbReference type="InterPro" id="IPR017861">
    <property type="entry name" value="KAE1/TsaD"/>
</dbReference>
<dbReference type="GO" id="GO:0061711">
    <property type="term" value="F:tRNA N(6)-L-threonylcarbamoyladenine synthase activity"/>
    <property type="evidence" value="ECO:0007669"/>
    <property type="project" value="UniProtKB-EC"/>
</dbReference>
<dbReference type="GO" id="GO:0005506">
    <property type="term" value="F:iron ion binding"/>
    <property type="evidence" value="ECO:0007669"/>
    <property type="project" value="UniProtKB-UniRule"/>
</dbReference>
<dbReference type="CDD" id="cd24133">
    <property type="entry name" value="ASKHA_NBD_TsaD_bac"/>
    <property type="match status" value="1"/>
</dbReference>
<evidence type="ECO:0000256" key="7">
    <source>
        <dbReference type="HAMAP-Rule" id="MF_01445"/>
    </source>
</evidence>
<feature type="binding site" evidence="7">
    <location>
        <position position="123"/>
    </location>
    <ligand>
        <name>Fe cation</name>
        <dbReference type="ChEBI" id="CHEBI:24875"/>
    </ligand>
</feature>
<keyword evidence="5 7" id="KW-0012">Acyltransferase</keyword>
<evidence type="ECO:0000313" key="10">
    <source>
        <dbReference type="EMBL" id="MYH60213.1"/>
    </source>
</evidence>
<evidence type="ECO:0000256" key="3">
    <source>
        <dbReference type="ARBA" id="ARBA00022723"/>
    </source>
</evidence>
<feature type="binding site" evidence="7">
    <location>
        <position position="225"/>
    </location>
    <ligand>
        <name>substrate</name>
    </ligand>
</feature>
<gene>
    <name evidence="7 10" type="primary">tsaD</name>
    <name evidence="10" type="ORF">F4148_00050</name>
</gene>
<dbReference type="Gene3D" id="3.30.420.40">
    <property type="match status" value="2"/>
</dbReference>
<feature type="region of interest" description="Disordered" evidence="8">
    <location>
        <begin position="143"/>
        <end position="168"/>
    </location>
</feature>
<feature type="binding site" evidence="7">
    <location>
        <position position="375"/>
    </location>
    <ligand>
        <name>Fe cation</name>
        <dbReference type="ChEBI" id="CHEBI:24875"/>
    </ligand>
</feature>
<keyword evidence="3 7" id="KW-0479">Metal-binding</keyword>
<name>A0A6B1FT31_9CHLR</name>
<feature type="domain" description="Gcp-like" evidence="9">
    <location>
        <begin position="34"/>
        <end position="135"/>
    </location>
</feature>
<feature type="compositionally biased region" description="Polar residues" evidence="8">
    <location>
        <begin position="157"/>
        <end position="168"/>
    </location>
</feature>
<dbReference type="HAMAP" id="MF_01445">
    <property type="entry name" value="TsaD"/>
    <property type="match status" value="1"/>
</dbReference>
<organism evidence="10">
    <name type="scientific">Caldilineaceae bacterium SB0675_bin_29</name>
    <dbReference type="NCBI Taxonomy" id="2605266"/>
    <lineage>
        <taxon>Bacteria</taxon>
        <taxon>Bacillati</taxon>
        <taxon>Chloroflexota</taxon>
        <taxon>Caldilineae</taxon>
        <taxon>Caldilineales</taxon>
        <taxon>Caldilineaceae</taxon>
    </lineage>
</organism>
<evidence type="ECO:0000256" key="8">
    <source>
        <dbReference type="SAM" id="MobiDB-lite"/>
    </source>
</evidence>
<comment type="cofactor">
    <cofactor evidence="7">
        <name>Fe(2+)</name>
        <dbReference type="ChEBI" id="CHEBI:29033"/>
    </cofactor>
    <text evidence="7">Binds 1 Fe(2+) ion per subunit.</text>
</comment>